<dbReference type="Proteomes" id="UP000626786">
    <property type="component" value="Unassembled WGS sequence"/>
</dbReference>
<evidence type="ECO:0000256" key="1">
    <source>
        <dbReference type="ARBA" id="ARBA00004651"/>
    </source>
</evidence>
<feature type="transmembrane region" description="Helical" evidence="6">
    <location>
        <begin position="12"/>
        <end position="34"/>
    </location>
</feature>
<dbReference type="InterPro" id="IPR010432">
    <property type="entry name" value="RDD"/>
</dbReference>
<dbReference type="InterPro" id="IPR051791">
    <property type="entry name" value="Pra-immunoreactive"/>
</dbReference>
<organism evidence="8 9">
    <name type="scientific">Sporosarcina quadrami</name>
    <dbReference type="NCBI Taxonomy" id="2762234"/>
    <lineage>
        <taxon>Bacteria</taxon>
        <taxon>Bacillati</taxon>
        <taxon>Bacillota</taxon>
        <taxon>Bacilli</taxon>
        <taxon>Bacillales</taxon>
        <taxon>Caryophanaceae</taxon>
        <taxon>Sporosarcina</taxon>
    </lineage>
</organism>
<evidence type="ECO:0000259" key="7">
    <source>
        <dbReference type="Pfam" id="PF06271"/>
    </source>
</evidence>
<evidence type="ECO:0000256" key="5">
    <source>
        <dbReference type="ARBA" id="ARBA00023136"/>
    </source>
</evidence>
<feature type="domain" description="RDD" evidence="7">
    <location>
        <begin position="7"/>
        <end position="132"/>
    </location>
</feature>
<accession>A0ABR8UBX6</accession>
<feature type="transmembrane region" description="Helical" evidence="6">
    <location>
        <begin position="100"/>
        <end position="119"/>
    </location>
</feature>
<name>A0ABR8UBX6_9BACL</name>
<dbReference type="PANTHER" id="PTHR36115">
    <property type="entry name" value="PROLINE-RICH ANTIGEN HOMOLOG-RELATED"/>
    <property type="match status" value="1"/>
</dbReference>
<keyword evidence="3 6" id="KW-0812">Transmembrane</keyword>
<evidence type="ECO:0000256" key="4">
    <source>
        <dbReference type="ARBA" id="ARBA00022989"/>
    </source>
</evidence>
<dbReference type="EMBL" id="JACSQN010000012">
    <property type="protein sequence ID" value="MBD7985552.1"/>
    <property type="molecule type" value="Genomic_DNA"/>
</dbReference>
<sequence length="147" mass="17198">MMRKNPGGFGERVIANFLDFFIIVLPFTLVLYFIRGEYSYDWTSGITWQVIDLLYLTAVPLMWRGYSIGKYMLKIKVKRIDEQNLTLKNMLLREVVGKVLLVYITFGISNIVSVFMVIFREDKRAIHDLIGGTYVSYDERFKGKSIF</sequence>
<evidence type="ECO:0000256" key="3">
    <source>
        <dbReference type="ARBA" id="ARBA00022692"/>
    </source>
</evidence>
<protein>
    <submittedName>
        <fullName evidence="8">RDD family protein</fullName>
    </submittedName>
</protein>
<dbReference type="PANTHER" id="PTHR36115:SF9">
    <property type="entry name" value="LMO1584 PROTEIN"/>
    <property type="match status" value="1"/>
</dbReference>
<evidence type="ECO:0000256" key="6">
    <source>
        <dbReference type="SAM" id="Phobius"/>
    </source>
</evidence>
<feature type="transmembrane region" description="Helical" evidence="6">
    <location>
        <begin position="46"/>
        <end position="66"/>
    </location>
</feature>
<comment type="caution">
    <text evidence="8">The sequence shown here is derived from an EMBL/GenBank/DDBJ whole genome shotgun (WGS) entry which is preliminary data.</text>
</comment>
<dbReference type="Pfam" id="PF06271">
    <property type="entry name" value="RDD"/>
    <property type="match status" value="1"/>
</dbReference>
<proteinExistence type="predicted"/>
<evidence type="ECO:0000313" key="9">
    <source>
        <dbReference type="Proteomes" id="UP000626786"/>
    </source>
</evidence>
<reference evidence="8 9" key="1">
    <citation type="submission" date="2020-08" db="EMBL/GenBank/DDBJ databases">
        <title>A Genomic Blueprint of the Chicken Gut Microbiome.</title>
        <authorList>
            <person name="Gilroy R."/>
            <person name="Ravi A."/>
            <person name="Getino M."/>
            <person name="Pursley I."/>
            <person name="Horton D.L."/>
            <person name="Alikhan N.-F."/>
            <person name="Baker D."/>
            <person name="Gharbi K."/>
            <person name="Hall N."/>
            <person name="Watson M."/>
            <person name="Adriaenssens E.M."/>
            <person name="Foster-Nyarko E."/>
            <person name="Jarju S."/>
            <person name="Secka A."/>
            <person name="Antonio M."/>
            <person name="Oren A."/>
            <person name="Chaudhuri R."/>
            <person name="La Ragione R.M."/>
            <person name="Hildebrand F."/>
            <person name="Pallen M.J."/>
        </authorList>
    </citation>
    <scope>NUCLEOTIDE SEQUENCE [LARGE SCALE GENOMIC DNA]</scope>
    <source>
        <strain evidence="8 9">Sa2YVA2</strain>
    </source>
</reference>
<keyword evidence="2" id="KW-1003">Cell membrane</keyword>
<evidence type="ECO:0000313" key="8">
    <source>
        <dbReference type="EMBL" id="MBD7985552.1"/>
    </source>
</evidence>
<evidence type="ECO:0000256" key="2">
    <source>
        <dbReference type="ARBA" id="ARBA00022475"/>
    </source>
</evidence>
<gene>
    <name evidence="8" type="ORF">H9649_13230</name>
</gene>
<comment type="subcellular location">
    <subcellularLocation>
        <location evidence="1">Cell membrane</location>
        <topology evidence="1">Multi-pass membrane protein</topology>
    </subcellularLocation>
</comment>
<keyword evidence="4 6" id="KW-1133">Transmembrane helix</keyword>
<keyword evidence="9" id="KW-1185">Reference proteome</keyword>
<keyword evidence="5 6" id="KW-0472">Membrane</keyword>